<sequence length="708" mass="71562">MAAEQGAAAAGQSGGAQPGRRASSGAAARQARSRPPSPQKQRGGADEGAALRGAAAHPAAAARPLSSGPHGRVAAPLVPHAVAPQAPAGALRLPLGHPHAPSTGAAARGRSAPALAWGAHPAAAGDARQTAPPCWHTLLAGDDAAAAAAADAARPPTIRPGPLLCESSLYSSWAHGGGGSGGAGDPRASAPAAARAATAGPFPRAATASPPGALQATPPSPPEGTAGGGASHGAKRDAWLRERYPGARPPRREDADSLRLWLEGQLSALQDAPQPPLQPPEAPDSRCAAATGMPAHDEAGEGAPPLDGESSQLLCSPARGGAVDVALMQQQEAVLSAAFGELCRQVAVGCVERGRLLNALWATGRSLLRVALSERDAAQSAAAGRSAAAAEARGETAAVRRRAQEEVTALRVLMERHEARAAEARREAAACRDKNAQLEAAIAKLSVAQQLAARVEELEAAHAAAAADAARLGAALLDASRALEAARAAEVGATARAEAAEAEAERLAAQLGGCTPRPRRDMGLLSDLLTEAELGLVEQALIASVPPEHVHRILLALTPRGSHVAPWGALLGCCRPALDAQPTPEARAALAARLRELLAACDVPGLSAHVGRGAMEALSRAVHLGADRDTLLALMDGSLGADDGACPDCTPFAPLLGALSERYGHDASELGGAVTAALQHAALSTRGRMEELVERSRSLHRRAGVFNT</sequence>
<feature type="compositionally biased region" description="Low complexity" evidence="2">
    <location>
        <begin position="1"/>
        <end position="11"/>
    </location>
</feature>
<dbReference type="InParanoid" id="A0A2V0P3I1"/>
<evidence type="ECO:0000313" key="3">
    <source>
        <dbReference type="EMBL" id="GBF91767.1"/>
    </source>
</evidence>
<feature type="compositionally biased region" description="Low complexity" evidence="2">
    <location>
        <begin position="73"/>
        <end position="90"/>
    </location>
</feature>
<evidence type="ECO:0000256" key="2">
    <source>
        <dbReference type="SAM" id="MobiDB-lite"/>
    </source>
</evidence>
<feature type="coiled-coil region" evidence="1">
    <location>
        <begin position="400"/>
        <end position="510"/>
    </location>
</feature>
<evidence type="ECO:0000313" key="4">
    <source>
        <dbReference type="Proteomes" id="UP000247498"/>
    </source>
</evidence>
<gene>
    <name evidence="3" type="ORF">Rsub_04071</name>
</gene>
<feature type="compositionally biased region" description="Low complexity" evidence="2">
    <location>
        <begin position="18"/>
        <end position="62"/>
    </location>
</feature>
<keyword evidence="4" id="KW-1185">Reference proteome</keyword>
<feature type="compositionally biased region" description="Low complexity" evidence="2">
    <location>
        <begin position="100"/>
        <end position="112"/>
    </location>
</feature>
<feature type="region of interest" description="Disordered" evidence="2">
    <location>
        <begin position="176"/>
        <end position="237"/>
    </location>
</feature>
<feature type="region of interest" description="Disordered" evidence="2">
    <location>
        <begin position="270"/>
        <end position="310"/>
    </location>
</feature>
<dbReference type="Proteomes" id="UP000247498">
    <property type="component" value="Unassembled WGS sequence"/>
</dbReference>
<proteinExistence type="predicted"/>
<organism evidence="3 4">
    <name type="scientific">Raphidocelis subcapitata</name>
    <dbReference type="NCBI Taxonomy" id="307507"/>
    <lineage>
        <taxon>Eukaryota</taxon>
        <taxon>Viridiplantae</taxon>
        <taxon>Chlorophyta</taxon>
        <taxon>core chlorophytes</taxon>
        <taxon>Chlorophyceae</taxon>
        <taxon>CS clade</taxon>
        <taxon>Sphaeropleales</taxon>
        <taxon>Selenastraceae</taxon>
        <taxon>Raphidocelis</taxon>
    </lineage>
</organism>
<reference evidence="3 4" key="1">
    <citation type="journal article" date="2018" name="Sci. Rep.">
        <title>Raphidocelis subcapitata (=Pseudokirchneriella subcapitata) provides an insight into genome evolution and environmental adaptations in the Sphaeropleales.</title>
        <authorList>
            <person name="Suzuki S."/>
            <person name="Yamaguchi H."/>
            <person name="Nakajima N."/>
            <person name="Kawachi M."/>
        </authorList>
    </citation>
    <scope>NUCLEOTIDE SEQUENCE [LARGE SCALE GENOMIC DNA]</scope>
    <source>
        <strain evidence="3 4">NIES-35</strain>
    </source>
</reference>
<feature type="region of interest" description="Disordered" evidence="2">
    <location>
        <begin position="1"/>
        <end position="112"/>
    </location>
</feature>
<comment type="caution">
    <text evidence="3">The sequence shown here is derived from an EMBL/GenBank/DDBJ whole genome shotgun (WGS) entry which is preliminary data.</text>
</comment>
<feature type="compositionally biased region" description="Pro residues" evidence="2">
    <location>
        <begin position="273"/>
        <end position="282"/>
    </location>
</feature>
<name>A0A2V0P3I1_9CHLO</name>
<evidence type="ECO:0000256" key="1">
    <source>
        <dbReference type="SAM" id="Coils"/>
    </source>
</evidence>
<dbReference type="STRING" id="307507.A0A2V0P3I1"/>
<keyword evidence="1" id="KW-0175">Coiled coil</keyword>
<protein>
    <submittedName>
        <fullName evidence="3">Uncharacterized protein</fullName>
    </submittedName>
</protein>
<dbReference type="EMBL" id="BDRX01000026">
    <property type="protein sequence ID" value="GBF91767.1"/>
    <property type="molecule type" value="Genomic_DNA"/>
</dbReference>
<accession>A0A2V0P3I1</accession>
<dbReference type="AlphaFoldDB" id="A0A2V0P3I1"/>
<feature type="compositionally biased region" description="Low complexity" evidence="2">
    <location>
        <begin position="185"/>
        <end position="208"/>
    </location>
</feature>